<name>A0ABT7L3N6_9BACI</name>
<evidence type="ECO:0000256" key="1">
    <source>
        <dbReference type="SAM" id="SignalP"/>
    </source>
</evidence>
<dbReference type="RefSeq" id="WP_285930770.1">
    <property type="nucleotide sequence ID" value="NZ_JASTZU010000018.1"/>
</dbReference>
<keyword evidence="3" id="KW-1185">Reference proteome</keyword>
<sequence length="53" mass="5858">MKKYLSFSMIAIAFCLVLGSKTTVANEASHYSMDVFNDNGFFICVDPDEGDLT</sequence>
<reference evidence="2 3" key="1">
    <citation type="submission" date="2023-06" db="EMBL/GenBank/DDBJ databases">
        <title>Aquibacillus rhizosphaerae LR5S19.</title>
        <authorList>
            <person name="Sun J.-Q."/>
        </authorList>
    </citation>
    <scope>NUCLEOTIDE SEQUENCE [LARGE SCALE GENOMIC DNA]</scope>
    <source>
        <strain evidence="2 3">LR5S19</strain>
    </source>
</reference>
<keyword evidence="1" id="KW-0732">Signal</keyword>
<comment type="caution">
    <text evidence="2">The sequence shown here is derived from an EMBL/GenBank/DDBJ whole genome shotgun (WGS) entry which is preliminary data.</text>
</comment>
<accession>A0ABT7L3N6</accession>
<feature type="chain" id="PRO_5046272650" evidence="1">
    <location>
        <begin position="26"/>
        <end position="53"/>
    </location>
</feature>
<dbReference type="Proteomes" id="UP001235343">
    <property type="component" value="Unassembled WGS sequence"/>
</dbReference>
<evidence type="ECO:0000313" key="3">
    <source>
        <dbReference type="Proteomes" id="UP001235343"/>
    </source>
</evidence>
<organism evidence="2 3">
    <name type="scientific">Aquibacillus rhizosphaerae</name>
    <dbReference type="NCBI Taxonomy" id="3051431"/>
    <lineage>
        <taxon>Bacteria</taxon>
        <taxon>Bacillati</taxon>
        <taxon>Bacillota</taxon>
        <taxon>Bacilli</taxon>
        <taxon>Bacillales</taxon>
        <taxon>Bacillaceae</taxon>
        <taxon>Aquibacillus</taxon>
    </lineage>
</organism>
<proteinExistence type="predicted"/>
<gene>
    <name evidence="2" type="ORF">QQS35_04990</name>
</gene>
<evidence type="ECO:0000313" key="2">
    <source>
        <dbReference type="EMBL" id="MDL4839812.1"/>
    </source>
</evidence>
<dbReference type="EMBL" id="JASTZU010000018">
    <property type="protein sequence ID" value="MDL4839812.1"/>
    <property type="molecule type" value="Genomic_DNA"/>
</dbReference>
<protein>
    <submittedName>
        <fullName evidence="2">Uncharacterized protein</fullName>
    </submittedName>
</protein>
<feature type="signal peptide" evidence="1">
    <location>
        <begin position="1"/>
        <end position="25"/>
    </location>
</feature>